<dbReference type="EMBL" id="JABTTQ020000011">
    <property type="protein sequence ID" value="KAK6146060.1"/>
    <property type="molecule type" value="Genomic_DNA"/>
</dbReference>
<dbReference type="InterPro" id="IPR056034">
    <property type="entry name" value="DUF7615"/>
</dbReference>
<dbReference type="Pfam" id="PF24590">
    <property type="entry name" value="DUF7615"/>
    <property type="match status" value="1"/>
</dbReference>
<dbReference type="PANTHER" id="PTHR33345">
    <property type="entry name" value="ADAPTER PROTEIN, PUTATIVE-RELATED"/>
    <property type="match status" value="1"/>
</dbReference>
<evidence type="ECO:0008006" key="12">
    <source>
        <dbReference type="Google" id="ProtNLM"/>
    </source>
</evidence>
<keyword evidence="5" id="KW-0539">Nucleus</keyword>
<organism evidence="10 11">
    <name type="scientific">Rehmannia glutinosa</name>
    <name type="common">Chinese foxglove</name>
    <dbReference type="NCBI Taxonomy" id="99300"/>
    <lineage>
        <taxon>Eukaryota</taxon>
        <taxon>Viridiplantae</taxon>
        <taxon>Streptophyta</taxon>
        <taxon>Embryophyta</taxon>
        <taxon>Tracheophyta</taxon>
        <taxon>Spermatophyta</taxon>
        <taxon>Magnoliopsida</taxon>
        <taxon>eudicotyledons</taxon>
        <taxon>Gunneridae</taxon>
        <taxon>Pentapetalae</taxon>
        <taxon>asterids</taxon>
        <taxon>lamiids</taxon>
        <taxon>Lamiales</taxon>
        <taxon>Orobanchaceae</taxon>
        <taxon>Rehmannieae</taxon>
        <taxon>Rehmannia</taxon>
    </lineage>
</organism>
<feature type="domain" description="DUF7081" evidence="8">
    <location>
        <begin position="34"/>
        <end position="124"/>
    </location>
</feature>
<evidence type="ECO:0000256" key="1">
    <source>
        <dbReference type="ARBA" id="ARBA00004123"/>
    </source>
</evidence>
<keyword evidence="4" id="KW-0862">Zinc</keyword>
<sequence>MTSELHKESMDIDSTGGSKASPCGLQENGLNLYPVSVNDSGEGLPYAPEDWPNPGDKWVWKVGRRIAISGYFLDRYMYPPSRLRRPGPKKGFASRLSLEQYVRAKFPNTDIDAFFASFSWKIPSKLYTKDYKELFRPLGETAENPGTDGEVRCKAGNKFCSSLAAREDSVSEVMFCDICCSEPGFCRDCCCILCCRTIDKASDGYSYIRCEANIEGFTCGHSCHIDCALRAYMAGTVGGSIGLDAEYYCRRCDSRTDLVSYVSKLLENCESIASRNDIEKILRVGICVLRGSKKTRARELLHHFELAMSKVSGDDGLSPNINGASGFPKNEESRNYEMGSPPTLSSKFDHQVESLKLEDEIDHILDALRKSQEIEYRLAEEKLSAQKNYIQNLYQQLDKERSDLSRHTSSKDQDSLLDVVLNRVDQIKREVSRLKDMEEVSKGFGKVPKHILKEQFGLDIKH</sequence>
<feature type="compositionally biased region" description="Basic and acidic residues" evidence="6">
    <location>
        <begin position="1"/>
        <end position="10"/>
    </location>
</feature>
<reference evidence="10 11" key="1">
    <citation type="journal article" date="2021" name="Comput. Struct. Biotechnol. J.">
        <title>De novo genome assembly of the potent medicinal plant Rehmannia glutinosa using nanopore technology.</title>
        <authorList>
            <person name="Ma L."/>
            <person name="Dong C."/>
            <person name="Song C."/>
            <person name="Wang X."/>
            <person name="Zheng X."/>
            <person name="Niu Y."/>
            <person name="Chen S."/>
            <person name="Feng W."/>
        </authorList>
    </citation>
    <scope>NUCLEOTIDE SEQUENCE [LARGE SCALE GENOMIC DNA]</scope>
    <source>
        <strain evidence="10">DH-2019</strain>
    </source>
</reference>
<feature type="region of interest" description="Disordered" evidence="6">
    <location>
        <begin position="1"/>
        <end position="23"/>
    </location>
</feature>
<feature type="domain" description="Oberon-like PHD finger" evidence="7">
    <location>
        <begin position="157"/>
        <end position="287"/>
    </location>
</feature>
<dbReference type="Pfam" id="PF07227">
    <property type="entry name" value="PHD_Oberon"/>
    <property type="match status" value="1"/>
</dbReference>
<dbReference type="InterPro" id="IPR032881">
    <property type="entry name" value="Oberon-like_PHD"/>
</dbReference>
<evidence type="ECO:0000256" key="2">
    <source>
        <dbReference type="ARBA" id="ARBA00022723"/>
    </source>
</evidence>
<dbReference type="InterPro" id="IPR055508">
    <property type="entry name" value="DUF7081"/>
</dbReference>
<keyword evidence="3" id="KW-0863">Zinc-finger</keyword>
<comment type="caution">
    <text evidence="10">The sequence shown here is derived from an EMBL/GenBank/DDBJ whole genome shotgun (WGS) entry which is preliminary data.</text>
</comment>
<comment type="subcellular location">
    <subcellularLocation>
        <location evidence="1">Nucleus</location>
    </subcellularLocation>
</comment>
<evidence type="ECO:0000259" key="7">
    <source>
        <dbReference type="Pfam" id="PF07227"/>
    </source>
</evidence>
<accession>A0ABR0WFZ1</accession>
<feature type="domain" description="DUF7615" evidence="9">
    <location>
        <begin position="350"/>
        <end position="454"/>
    </location>
</feature>
<evidence type="ECO:0000313" key="10">
    <source>
        <dbReference type="EMBL" id="KAK6146060.1"/>
    </source>
</evidence>
<name>A0ABR0WFZ1_REHGL</name>
<protein>
    <recommendedName>
        <fullName evidence="12">Oberon PHD finger domain-containing protein</fullName>
    </recommendedName>
</protein>
<dbReference type="PANTHER" id="PTHR33345:SF6">
    <property type="entry name" value="OS03G0747200 PROTEIN"/>
    <property type="match status" value="1"/>
</dbReference>
<evidence type="ECO:0000313" key="11">
    <source>
        <dbReference type="Proteomes" id="UP001318860"/>
    </source>
</evidence>
<proteinExistence type="predicted"/>
<evidence type="ECO:0000256" key="4">
    <source>
        <dbReference type="ARBA" id="ARBA00022833"/>
    </source>
</evidence>
<evidence type="ECO:0000259" key="9">
    <source>
        <dbReference type="Pfam" id="PF24590"/>
    </source>
</evidence>
<gene>
    <name evidence="10" type="ORF">DH2020_019929</name>
</gene>
<evidence type="ECO:0000256" key="3">
    <source>
        <dbReference type="ARBA" id="ARBA00022771"/>
    </source>
</evidence>
<dbReference type="Proteomes" id="UP001318860">
    <property type="component" value="Unassembled WGS sequence"/>
</dbReference>
<dbReference type="Pfam" id="PF23299">
    <property type="entry name" value="DUF7081"/>
    <property type="match status" value="1"/>
</dbReference>
<evidence type="ECO:0000259" key="8">
    <source>
        <dbReference type="Pfam" id="PF23299"/>
    </source>
</evidence>
<evidence type="ECO:0000256" key="6">
    <source>
        <dbReference type="SAM" id="MobiDB-lite"/>
    </source>
</evidence>
<keyword evidence="2" id="KW-0479">Metal-binding</keyword>
<keyword evidence="11" id="KW-1185">Reference proteome</keyword>
<evidence type="ECO:0000256" key="5">
    <source>
        <dbReference type="ARBA" id="ARBA00023242"/>
    </source>
</evidence>